<organism evidence="4 5">
    <name type="scientific">Erpetoichthys calabaricus</name>
    <name type="common">Rope fish</name>
    <name type="synonym">Calamoichthys calabaricus</name>
    <dbReference type="NCBI Taxonomy" id="27687"/>
    <lineage>
        <taxon>Eukaryota</taxon>
        <taxon>Metazoa</taxon>
        <taxon>Chordata</taxon>
        <taxon>Craniata</taxon>
        <taxon>Vertebrata</taxon>
        <taxon>Euteleostomi</taxon>
        <taxon>Actinopterygii</taxon>
        <taxon>Polypteriformes</taxon>
        <taxon>Polypteridae</taxon>
        <taxon>Erpetoichthys</taxon>
    </lineage>
</organism>
<reference evidence="4" key="1">
    <citation type="submission" date="2021-06" db="EMBL/GenBank/DDBJ databases">
        <authorList>
            <consortium name="Wellcome Sanger Institute Data Sharing"/>
        </authorList>
    </citation>
    <scope>NUCLEOTIDE SEQUENCE [LARGE SCALE GENOMIC DNA]</scope>
</reference>
<dbReference type="InterPro" id="IPR002347">
    <property type="entry name" value="SDR_fam"/>
</dbReference>
<name>A0A8C4X2X1_ERPCA</name>
<dbReference type="GO" id="GO:0005737">
    <property type="term" value="C:cytoplasm"/>
    <property type="evidence" value="ECO:0007669"/>
    <property type="project" value="TreeGrafter"/>
</dbReference>
<dbReference type="PRINTS" id="PR00081">
    <property type="entry name" value="GDHRDH"/>
</dbReference>
<accession>A0A8C4X2X1</accession>
<gene>
    <name evidence="4" type="primary">LOC114647420</name>
</gene>
<proteinExistence type="inferred from homology"/>
<reference evidence="4" key="3">
    <citation type="submission" date="2025-09" db="UniProtKB">
        <authorList>
            <consortium name="Ensembl"/>
        </authorList>
    </citation>
    <scope>IDENTIFICATION</scope>
</reference>
<comment type="similarity">
    <text evidence="3">Belongs to the short-chain dehydrogenases/reductases (SDR) family.</text>
</comment>
<dbReference type="InterPro" id="IPR036291">
    <property type="entry name" value="NAD(P)-bd_dom_sf"/>
</dbReference>
<reference evidence="4" key="2">
    <citation type="submission" date="2025-08" db="UniProtKB">
        <authorList>
            <consortium name="Ensembl"/>
        </authorList>
    </citation>
    <scope>IDENTIFICATION</scope>
</reference>
<keyword evidence="1" id="KW-0521">NADP</keyword>
<keyword evidence="2" id="KW-0560">Oxidoreductase</keyword>
<dbReference type="GO" id="GO:0016491">
    <property type="term" value="F:oxidoreductase activity"/>
    <property type="evidence" value="ECO:0007669"/>
    <property type="project" value="UniProtKB-KW"/>
</dbReference>
<dbReference type="Proteomes" id="UP000694620">
    <property type="component" value="Chromosome 2"/>
</dbReference>
<sequence length="262" mass="28559">MSDLHKCGSILVTGASRGIGLQIVETLMKSNPRPGKVIAAARDRSRAKELNRLAESHPDLYIVTLDVTKKDDIEAAFKEVESLVGDKGLNCLVNNAGIKVDSTLSEVTAEEMMKNFEVNAVSPLMVTKAFLPLLRKAAKQGTGMGIHRAAIVNVSSARASIQRKDTHVKWYPYCVSKAALNMVTKCLSSDLLGEGILCVSVNPGWVNTDMGGPQAPPETPSHSQEECCDQGCQMTIQIGIKTHVTHCCDYWEWLSYCLIRPT</sequence>
<dbReference type="SUPFAM" id="SSF51735">
    <property type="entry name" value="NAD(P)-binding Rossmann-fold domains"/>
    <property type="match status" value="1"/>
</dbReference>
<keyword evidence="5" id="KW-1185">Reference proteome</keyword>
<evidence type="ECO:0000256" key="1">
    <source>
        <dbReference type="ARBA" id="ARBA00022857"/>
    </source>
</evidence>
<dbReference type="InterPro" id="IPR020904">
    <property type="entry name" value="Sc_DH/Rdtase_CS"/>
</dbReference>
<dbReference type="GeneTree" id="ENSGT00940000165046"/>
<dbReference type="AlphaFoldDB" id="A0A8C4X2X1"/>
<evidence type="ECO:0000313" key="4">
    <source>
        <dbReference type="Ensembl" id="ENSECRP00000001517.1"/>
    </source>
</evidence>
<evidence type="ECO:0000256" key="2">
    <source>
        <dbReference type="ARBA" id="ARBA00023002"/>
    </source>
</evidence>
<dbReference type="PANTHER" id="PTHR43544">
    <property type="entry name" value="SHORT-CHAIN DEHYDROGENASE/REDUCTASE"/>
    <property type="match status" value="1"/>
</dbReference>
<evidence type="ECO:0000256" key="3">
    <source>
        <dbReference type="RuleBase" id="RU000363"/>
    </source>
</evidence>
<dbReference type="Ensembl" id="ENSECRT00000001541.1">
    <property type="protein sequence ID" value="ENSECRP00000001517.1"/>
    <property type="gene ID" value="ENSECRG00000001068.1"/>
</dbReference>
<dbReference type="PRINTS" id="PR00080">
    <property type="entry name" value="SDRFAMILY"/>
</dbReference>
<dbReference type="CDD" id="cd05325">
    <property type="entry name" value="carb_red_sniffer_like_SDR_c"/>
    <property type="match status" value="1"/>
</dbReference>
<protein>
    <submittedName>
        <fullName evidence="4">C-factor-like</fullName>
    </submittedName>
</protein>
<dbReference type="PANTHER" id="PTHR43544:SF7">
    <property type="entry name" value="NADB-LER2"/>
    <property type="match status" value="1"/>
</dbReference>
<dbReference type="Gene3D" id="3.40.50.720">
    <property type="entry name" value="NAD(P)-binding Rossmann-like Domain"/>
    <property type="match status" value="1"/>
</dbReference>
<dbReference type="PROSITE" id="PS00061">
    <property type="entry name" value="ADH_SHORT"/>
    <property type="match status" value="1"/>
</dbReference>
<dbReference type="InterPro" id="IPR051468">
    <property type="entry name" value="Fungal_SecMetab_SDRs"/>
</dbReference>
<evidence type="ECO:0000313" key="5">
    <source>
        <dbReference type="Proteomes" id="UP000694620"/>
    </source>
</evidence>
<dbReference type="Pfam" id="PF00106">
    <property type="entry name" value="adh_short"/>
    <property type="match status" value="1"/>
</dbReference>